<reference evidence="1" key="1">
    <citation type="submission" date="2023-06" db="EMBL/GenBank/DDBJ databases">
        <title>Genome-scale phylogeny and comparative genomics of the fungal order Sordariales.</title>
        <authorList>
            <consortium name="Lawrence Berkeley National Laboratory"/>
            <person name="Hensen N."/>
            <person name="Bonometti L."/>
            <person name="Westerberg I."/>
            <person name="Brannstrom I.O."/>
            <person name="Guillou S."/>
            <person name="Cros-Aarteil S."/>
            <person name="Calhoun S."/>
            <person name="Haridas S."/>
            <person name="Kuo A."/>
            <person name="Mondo S."/>
            <person name="Pangilinan J."/>
            <person name="Riley R."/>
            <person name="LaButti K."/>
            <person name="Andreopoulos B."/>
            <person name="Lipzen A."/>
            <person name="Chen C."/>
            <person name="Yanf M."/>
            <person name="Daum C."/>
            <person name="Ng V."/>
            <person name="Clum A."/>
            <person name="Steindorff A."/>
            <person name="Ohm R."/>
            <person name="Martin F."/>
            <person name="Silar P."/>
            <person name="Natvig D."/>
            <person name="Lalanne C."/>
            <person name="Gautier V."/>
            <person name="Ament-velasquez S.L."/>
            <person name="Kruys A."/>
            <person name="Hutchinson M.I."/>
            <person name="Powell A.J."/>
            <person name="Barry K."/>
            <person name="Miller A.N."/>
            <person name="Grigoriev I.V."/>
            <person name="Debuchy R."/>
            <person name="Gladieux P."/>
            <person name="Thoren M.H."/>
            <person name="Johannesson H."/>
        </authorList>
    </citation>
    <scope>NUCLEOTIDE SEQUENCE</scope>
    <source>
        <strain evidence="1">SMH2392-1A</strain>
    </source>
</reference>
<dbReference type="GeneID" id="85319489"/>
<dbReference type="AlphaFoldDB" id="A0AA39ZR60"/>
<comment type="caution">
    <text evidence="1">The sequence shown here is derived from an EMBL/GenBank/DDBJ whole genome shotgun (WGS) entry which is preliminary data.</text>
</comment>
<dbReference type="RefSeq" id="XP_060289721.1">
    <property type="nucleotide sequence ID" value="XM_060436219.1"/>
</dbReference>
<gene>
    <name evidence="1" type="ORF">B0T26DRAFT_627966</name>
</gene>
<dbReference type="Proteomes" id="UP001172101">
    <property type="component" value="Unassembled WGS sequence"/>
</dbReference>
<evidence type="ECO:0000313" key="2">
    <source>
        <dbReference type="Proteomes" id="UP001172101"/>
    </source>
</evidence>
<evidence type="ECO:0000313" key="1">
    <source>
        <dbReference type="EMBL" id="KAK0702057.1"/>
    </source>
</evidence>
<accession>A0AA39ZR60</accession>
<feature type="non-terminal residue" evidence="1">
    <location>
        <position position="1"/>
    </location>
</feature>
<organism evidence="1 2">
    <name type="scientific">Lasiosphaeria miniovina</name>
    <dbReference type="NCBI Taxonomy" id="1954250"/>
    <lineage>
        <taxon>Eukaryota</taxon>
        <taxon>Fungi</taxon>
        <taxon>Dikarya</taxon>
        <taxon>Ascomycota</taxon>
        <taxon>Pezizomycotina</taxon>
        <taxon>Sordariomycetes</taxon>
        <taxon>Sordariomycetidae</taxon>
        <taxon>Sordariales</taxon>
        <taxon>Lasiosphaeriaceae</taxon>
        <taxon>Lasiosphaeria</taxon>
    </lineage>
</organism>
<feature type="non-terminal residue" evidence="1">
    <location>
        <position position="77"/>
    </location>
</feature>
<dbReference type="EMBL" id="JAUIRO010000009">
    <property type="protein sequence ID" value="KAK0702057.1"/>
    <property type="molecule type" value="Genomic_DNA"/>
</dbReference>
<proteinExistence type="predicted"/>
<name>A0AA39ZR60_9PEZI</name>
<sequence>NSTTTMPPKQQSSIAERMQELVLHAKGSKPAEIEAITGIKRVAFYRLLARAKERGYIPGKRVQNHHVENAAKTGRPK</sequence>
<keyword evidence="2" id="KW-1185">Reference proteome</keyword>
<protein>
    <submittedName>
        <fullName evidence="1">Uncharacterized protein</fullName>
    </submittedName>
</protein>